<keyword evidence="6" id="KW-0539">Nucleus</keyword>
<feature type="region of interest" description="Disordered" evidence="8">
    <location>
        <begin position="1"/>
        <end position="86"/>
    </location>
</feature>
<feature type="region of interest" description="Disordered" evidence="8">
    <location>
        <begin position="158"/>
        <end position="235"/>
    </location>
</feature>
<dbReference type="GO" id="GO:0000785">
    <property type="term" value="C:chromatin"/>
    <property type="evidence" value="ECO:0007669"/>
    <property type="project" value="TreeGrafter"/>
</dbReference>
<comment type="subcellular location">
    <subcellularLocation>
        <location evidence="1">Nucleus</location>
    </subcellularLocation>
</comment>
<dbReference type="GO" id="GO:0005634">
    <property type="term" value="C:nucleus"/>
    <property type="evidence" value="ECO:0007669"/>
    <property type="project" value="UniProtKB-SubCell"/>
</dbReference>
<dbReference type="PANTHER" id="PTHR40626:SF30">
    <property type="entry name" value="FINGER DOMAIN PROTEIN, PUTATIVE (AFU_ORTHOLOGUE AFUA_4G13600)-RELATED"/>
    <property type="match status" value="1"/>
</dbReference>
<dbReference type="OrthoDB" id="6077919at2759"/>
<keyword evidence="3" id="KW-0677">Repeat</keyword>
<dbReference type="InterPro" id="IPR007219">
    <property type="entry name" value="XnlR_reg_dom"/>
</dbReference>
<feature type="compositionally biased region" description="Basic and acidic residues" evidence="8">
    <location>
        <begin position="158"/>
        <end position="174"/>
    </location>
</feature>
<reference evidence="10 11" key="1">
    <citation type="submission" date="2020-05" db="EMBL/GenBank/DDBJ databases">
        <title>Identification and distribution of gene clusters putatively required for synthesis of sphingolipid metabolism inhibitors in phylogenetically diverse species of the filamentous fungus Fusarium.</title>
        <authorList>
            <person name="Kim H.-S."/>
            <person name="Busman M."/>
            <person name="Brown D.W."/>
            <person name="Divon H."/>
            <person name="Uhlig S."/>
            <person name="Proctor R.H."/>
        </authorList>
    </citation>
    <scope>NUCLEOTIDE SEQUENCE [LARGE SCALE GENOMIC DNA]</scope>
    <source>
        <strain evidence="10 11">NRRL 20693</strain>
    </source>
</reference>
<dbReference type="InterPro" id="IPR013087">
    <property type="entry name" value="Znf_C2H2_type"/>
</dbReference>
<keyword evidence="11" id="KW-1185">Reference proteome</keyword>
<dbReference type="PANTHER" id="PTHR40626">
    <property type="entry name" value="MIP31509P"/>
    <property type="match status" value="1"/>
</dbReference>
<dbReference type="GO" id="GO:0008270">
    <property type="term" value="F:zinc ion binding"/>
    <property type="evidence" value="ECO:0007669"/>
    <property type="project" value="UniProtKB-KW"/>
</dbReference>
<comment type="caution">
    <text evidence="10">The sequence shown here is derived from an EMBL/GenBank/DDBJ whole genome shotgun (WGS) entry which is preliminary data.</text>
</comment>
<organism evidence="10 11">
    <name type="scientific">Fusarium heterosporum</name>
    <dbReference type="NCBI Taxonomy" id="42747"/>
    <lineage>
        <taxon>Eukaryota</taxon>
        <taxon>Fungi</taxon>
        <taxon>Dikarya</taxon>
        <taxon>Ascomycota</taxon>
        <taxon>Pezizomycotina</taxon>
        <taxon>Sordariomycetes</taxon>
        <taxon>Hypocreomycetidae</taxon>
        <taxon>Hypocreales</taxon>
        <taxon>Nectriaceae</taxon>
        <taxon>Fusarium</taxon>
        <taxon>Fusarium heterosporum species complex</taxon>
    </lineage>
</organism>
<evidence type="ECO:0000256" key="7">
    <source>
        <dbReference type="PROSITE-ProRule" id="PRU00042"/>
    </source>
</evidence>
<evidence type="ECO:0000256" key="4">
    <source>
        <dbReference type="ARBA" id="ARBA00022771"/>
    </source>
</evidence>
<sequence>MNTDDENVEPRPGSRSIDLTSRPDPPGSSKPSFVGGLSSSPKPEANMNSRRRSNTSFESYGSSYGSSQPGPSSNTPMRPFTAGATTVEPHVKLTPITGKISKAKKGVPVHRCNQCSKTFSRAEHLRRHQLSHSPAELRCPVPNCNKPFYRKDLLDRHVQKHDQDDQDATSDKHTTVRSSPRAPKQTRTPVLRTPDFSDPQTSVHSNNDPTMSGQWTTRHTSGSSQNCNTRPSTTDDYPTVSCNYPLPTAANTSLSLMYPSPGNMSGISAMTSIPVDVTPELRWPENPALSSSASTSQFSTPSQTTGQPQFPVLVANGPWMTPPTYTTATSDMSATSMDDGTYPGTYAYDSTPPQAYPAVFNMDLPLSGYTEDTAYTTINHIPTCTVRSMSPLMAVAQSETLVAVPSLPTSDGVLGLAGCSSMPPDGSSLLSNDDLKPSLPTATSEAIPRYLEVYWEKVHPMNPIIHEQTFGDVSDEDAEELEALQCAMAALATQFIPEADDRMKGAQLHAYAWQKSKVFTQGEKWSLPVQQTVALCEYYARFRGRKPHSHQSSPRFASLYHRLTVSRTATRLCHWPGLLFSKNPSYFAYGYDDKTLGSTKSSIMGKAEDKKRPENYLRYEPGDTVCL</sequence>
<evidence type="ECO:0000259" key="9">
    <source>
        <dbReference type="PROSITE" id="PS50157"/>
    </source>
</evidence>
<keyword evidence="5" id="KW-0862">Zinc</keyword>
<dbReference type="SUPFAM" id="SSF57667">
    <property type="entry name" value="beta-beta-alpha zinc fingers"/>
    <property type="match status" value="1"/>
</dbReference>
<dbReference type="SMART" id="SM00355">
    <property type="entry name" value="ZnF_C2H2"/>
    <property type="match status" value="2"/>
</dbReference>
<dbReference type="PROSITE" id="PS00028">
    <property type="entry name" value="ZINC_FINGER_C2H2_1"/>
    <property type="match status" value="2"/>
</dbReference>
<feature type="domain" description="C2H2-type" evidence="9">
    <location>
        <begin position="110"/>
        <end position="137"/>
    </location>
</feature>
<evidence type="ECO:0000256" key="8">
    <source>
        <dbReference type="SAM" id="MobiDB-lite"/>
    </source>
</evidence>
<dbReference type="PROSITE" id="PS50157">
    <property type="entry name" value="ZINC_FINGER_C2H2_2"/>
    <property type="match status" value="2"/>
</dbReference>
<protein>
    <submittedName>
        <fullName evidence="10">C2H2 zinc finger transcription factor</fullName>
    </submittedName>
</protein>
<evidence type="ECO:0000256" key="6">
    <source>
        <dbReference type="ARBA" id="ARBA00023242"/>
    </source>
</evidence>
<evidence type="ECO:0000313" key="11">
    <source>
        <dbReference type="Proteomes" id="UP000567885"/>
    </source>
</evidence>
<evidence type="ECO:0000256" key="2">
    <source>
        <dbReference type="ARBA" id="ARBA00022723"/>
    </source>
</evidence>
<feature type="compositionally biased region" description="Low complexity" evidence="8">
    <location>
        <begin position="59"/>
        <end position="73"/>
    </location>
</feature>
<dbReference type="GO" id="GO:0006351">
    <property type="term" value="P:DNA-templated transcription"/>
    <property type="evidence" value="ECO:0007669"/>
    <property type="project" value="InterPro"/>
</dbReference>
<dbReference type="AlphaFoldDB" id="A0A8H5WEA8"/>
<dbReference type="GO" id="GO:0000978">
    <property type="term" value="F:RNA polymerase II cis-regulatory region sequence-specific DNA binding"/>
    <property type="evidence" value="ECO:0007669"/>
    <property type="project" value="InterPro"/>
</dbReference>
<dbReference type="Proteomes" id="UP000567885">
    <property type="component" value="Unassembled WGS sequence"/>
</dbReference>
<dbReference type="Pfam" id="PF00096">
    <property type="entry name" value="zf-C2H2"/>
    <property type="match status" value="2"/>
</dbReference>
<evidence type="ECO:0000313" key="10">
    <source>
        <dbReference type="EMBL" id="KAF5656836.1"/>
    </source>
</evidence>
<dbReference type="InterPro" id="IPR036236">
    <property type="entry name" value="Znf_C2H2_sf"/>
</dbReference>
<dbReference type="InterPro" id="IPR051059">
    <property type="entry name" value="VerF-like"/>
</dbReference>
<dbReference type="EMBL" id="JAAGWQ010000314">
    <property type="protein sequence ID" value="KAF5656836.1"/>
    <property type="molecule type" value="Genomic_DNA"/>
</dbReference>
<evidence type="ECO:0000256" key="5">
    <source>
        <dbReference type="ARBA" id="ARBA00022833"/>
    </source>
</evidence>
<dbReference type="CDD" id="cd12148">
    <property type="entry name" value="fungal_TF_MHR"/>
    <property type="match status" value="1"/>
</dbReference>
<accession>A0A8H5WEA8</accession>
<evidence type="ECO:0000256" key="3">
    <source>
        <dbReference type="ARBA" id="ARBA00022737"/>
    </source>
</evidence>
<dbReference type="Pfam" id="PF04082">
    <property type="entry name" value="Fungal_trans"/>
    <property type="match status" value="1"/>
</dbReference>
<feature type="compositionally biased region" description="Polar residues" evidence="8">
    <location>
        <begin position="198"/>
        <end position="235"/>
    </location>
</feature>
<keyword evidence="2" id="KW-0479">Metal-binding</keyword>
<dbReference type="GO" id="GO:0000981">
    <property type="term" value="F:DNA-binding transcription factor activity, RNA polymerase II-specific"/>
    <property type="evidence" value="ECO:0007669"/>
    <property type="project" value="InterPro"/>
</dbReference>
<keyword evidence="4 7" id="KW-0863">Zinc-finger</keyword>
<name>A0A8H5WEA8_FUSHE</name>
<feature type="domain" description="C2H2-type" evidence="9">
    <location>
        <begin position="137"/>
        <end position="166"/>
    </location>
</feature>
<gene>
    <name evidence="10" type="ORF">FHETE_10767</name>
</gene>
<feature type="region of interest" description="Disordered" evidence="8">
    <location>
        <begin position="287"/>
        <end position="306"/>
    </location>
</feature>
<evidence type="ECO:0000256" key="1">
    <source>
        <dbReference type="ARBA" id="ARBA00004123"/>
    </source>
</evidence>
<proteinExistence type="predicted"/>
<dbReference type="Gene3D" id="3.30.160.60">
    <property type="entry name" value="Classic Zinc Finger"/>
    <property type="match status" value="1"/>
</dbReference>